<evidence type="ECO:0000256" key="3">
    <source>
        <dbReference type="ARBA" id="ARBA00010136"/>
    </source>
</evidence>
<evidence type="ECO:0000256" key="7">
    <source>
        <dbReference type="ARBA" id="ARBA00022670"/>
    </source>
</evidence>
<dbReference type="PANTHER" id="PTHR11533:SF174">
    <property type="entry name" value="PUROMYCIN-SENSITIVE AMINOPEPTIDASE-RELATED"/>
    <property type="match status" value="1"/>
</dbReference>
<evidence type="ECO:0000313" key="17">
    <source>
        <dbReference type="Proteomes" id="UP001220022"/>
    </source>
</evidence>
<dbReference type="InterPro" id="IPR050344">
    <property type="entry name" value="Peptidase_M1_aminopeptidases"/>
</dbReference>
<dbReference type="Pfam" id="PF01433">
    <property type="entry name" value="Peptidase_M1"/>
    <property type="match status" value="1"/>
</dbReference>
<dbReference type="Proteomes" id="UP001220022">
    <property type="component" value="Unassembled WGS sequence"/>
</dbReference>
<evidence type="ECO:0000313" key="16">
    <source>
        <dbReference type="EMBL" id="MDF2256630.1"/>
    </source>
</evidence>
<keyword evidence="6" id="KW-0031">Aminopeptidase</keyword>
<feature type="domain" description="Peptidase M1 membrane alanine aminopeptidase" evidence="14">
    <location>
        <begin position="288"/>
        <end position="432"/>
    </location>
</feature>
<evidence type="ECO:0000256" key="4">
    <source>
        <dbReference type="ARBA" id="ARBA00012564"/>
    </source>
</evidence>
<dbReference type="Gene3D" id="1.10.390.10">
    <property type="entry name" value="Neutral Protease Domain 2"/>
    <property type="match status" value="1"/>
</dbReference>
<dbReference type="CDD" id="cd09603">
    <property type="entry name" value="M1_APN_like"/>
    <property type="match status" value="1"/>
</dbReference>
<reference evidence="16 17" key="1">
    <citation type="submission" date="2023-03" db="EMBL/GenBank/DDBJ databases">
        <title>Draft genome sequence of type strain Streptomyces ferralitis JCM 14344.</title>
        <authorList>
            <person name="Klaysubun C."/>
            <person name="Duangmal K."/>
        </authorList>
    </citation>
    <scope>NUCLEOTIDE SEQUENCE [LARGE SCALE GENOMIC DNA]</scope>
    <source>
        <strain evidence="16 17">JCM 14344</strain>
    </source>
</reference>
<evidence type="ECO:0000256" key="9">
    <source>
        <dbReference type="ARBA" id="ARBA00022801"/>
    </source>
</evidence>
<comment type="caution">
    <text evidence="16">The sequence shown here is derived from an EMBL/GenBank/DDBJ whole genome shotgun (WGS) entry which is preliminary data.</text>
</comment>
<comment type="catalytic activity">
    <reaction evidence="1">
        <text>Release of an N-terminal amino acid, Xaa-|-Yaa- from a peptide, amide or arylamide. Xaa is preferably Ala, but may be most amino acids including Pro (slow action). When a terminal hydrophobic residue is followed by a prolyl residue, the two may be released as an intact Xaa-Pro dipeptide.</text>
        <dbReference type="EC" id="3.4.11.2"/>
    </reaction>
</comment>
<accession>A0ABT5YYI3</accession>
<feature type="domain" description="Aminopeptidase N-like N-terminal" evidence="15">
    <location>
        <begin position="27"/>
        <end position="199"/>
    </location>
</feature>
<evidence type="ECO:0000256" key="8">
    <source>
        <dbReference type="ARBA" id="ARBA00022723"/>
    </source>
</evidence>
<evidence type="ECO:0000256" key="2">
    <source>
        <dbReference type="ARBA" id="ARBA00001947"/>
    </source>
</evidence>
<evidence type="ECO:0000256" key="5">
    <source>
        <dbReference type="ARBA" id="ARBA00015611"/>
    </source>
</evidence>
<dbReference type="PANTHER" id="PTHR11533">
    <property type="entry name" value="PROTEASE M1 ZINC METALLOPROTEASE"/>
    <property type="match status" value="1"/>
</dbReference>
<name>A0ABT5YYI3_9ACTN</name>
<dbReference type="InterPro" id="IPR001930">
    <property type="entry name" value="Peptidase_M1"/>
</dbReference>
<protein>
    <recommendedName>
        <fullName evidence="5">Aminopeptidase N</fullName>
        <ecNumber evidence="4">3.4.11.2</ecNumber>
    </recommendedName>
    <alternativeName>
        <fullName evidence="12">Alanine aminopeptidase</fullName>
    </alternativeName>
    <alternativeName>
        <fullName evidence="13">Lysyl aminopeptidase</fullName>
    </alternativeName>
</protein>
<evidence type="ECO:0000259" key="14">
    <source>
        <dbReference type="Pfam" id="PF01433"/>
    </source>
</evidence>
<dbReference type="SUPFAM" id="SSF63737">
    <property type="entry name" value="Leukotriene A4 hydrolase N-terminal domain"/>
    <property type="match status" value="1"/>
</dbReference>
<keyword evidence="8" id="KW-0479">Metal-binding</keyword>
<evidence type="ECO:0000256" key="13">
    <source>
        <dbReference type="ARBA" id="ARBA00031533"/>
    </source>
</evidence>
<keyword evidence="11" id="KW-0482">Metalloprotease</keyword>
<dbReference type="InterPro" id="IPR045357">
    <property type="entry name" value="Aminopeptidase_N-like_N"/>
</dbReference>
<evidence type="ECO:0000256" key="6">
    <source>
        <dbReference type="ARBA" id="ARBA00022438"/>
    </source>
</evidence>
<dbReference type="Pfam" id="PF17900">
    <property type="entry name" value="Peptidase_M1_N"/>
    <property type="match status" value="1"/>
</dbReference>
<dbReference type="InterPro" id="IPR042097">
    <property type="entry name" value="Aminopeptidase_N-like_N_sf"/>
</dbReference>
<evidence type="ECO:0000256" key="10">
    <source>
        <dbReference type="ARBA" id="ARBA00022833"/>
    </source>
</evidence>
<evidence type="ECO:0000259" key="15">
    <source>
        <dbReference type="Pfam" id="PF17900"/>
    </source>
</evidence>
<dbReference type="SUPFAM" id="SSF55486">
    <property type="entry name" value="Metalloproteases ('zincins'), catalytic domain"/>
    <property type="match status" value="1"/>
</dbReference>
<keyword evidence="9" id="KW-0378">Hydrolase</keyword>
<dbReference type="EC" id="3.4.11.2" evidence="4"/>
<dbReference type="PRINTS" id="PR00756">
    <property type="entry name" value="ALADIPTASE"/>
</dbReference>
<dbReference type="RefSeq" id="WP_275813156.1">
    <property type="nucleotide sequence ID" value="NZ_BAAANM010000001.1"/>
</dbReference>
<comment type="similarity">
    <text evidence="3">Belongs to the peptidase M1 family.</text>
</comment>
<keyword evidence="17" id="KW-1185">Reference proteome</keyword>
<proteinExistence type="inferred from homology"/>
<dbReference type="InterPro" id="IPR027268">
    <property type="entry name" value="Peptidase_M4/M1_CTD_sf"/>
</dbReference>
<evidence type="ECO:0000256" key="11">
    <source>
        <dbReference type="ARBA" id="ARBA00023049"/>
    </source>
</evidence>
<keyword evidence="7" id="KW-0645">Protease</keyword>
<evidence type="ECO:0000256" key="1">
    <source>
        <dbReference type="ARBA" id="ARBA00000098"/>
    </source>
</evidence>
<sequence length="457" mass="50595">MESRGAGDLGRHRYFPRHGSDDYRVLRYRIQLDWKPGSGRVLGTASITVVPERALDVLSLDLSRMEVSRVVAADVPAEFRRRKKKLYIRPGLPLPPGRPVDIEVGYRGVPRPVGIPELDDEAGWFRTRDGVAVMSEPLGAPSWFPSNDRPDDKARYRIAVTAPEAYQVCANGRLALRRPVGGHRTEWVYDHQEPMSAYLATVAIGRFVWDEQSGGPPGVLLRNAFPERLVDRARFDFGRQPRMLRLFSDLFGRFPFEQYGAVVVDAVVGDPLEAQTLSVFGTDRIDGRRGHEDEVAHELAHQWFGDSVGIGDWRDIWLKEGFATYAEWLWSQATGGPGAHAMAASQLAELRAVGQDFVIADPGPAALYDERLYSRGASTLHALRLTVGDERFFGILREWVARYRGGSAGTERFVALAELVSGVALGDFFHDWLYTTALPELPPAGTGSGRSGKPGAG</sequence>
<dbReference type="EMBL" id="JARHTQ010000007">
    <property type="protein sequence ID" value="MDF2256630.1"/>
    <property type="molecule type" value="Genomic_DNA"/>
</dbReference>
<gene>
    <name evidence="16" type="ORF">P2L57_13090</name>
</gene>
<comment type="cofactor">
    <cofactor evidence="2">
        <name>Zn(2+)</name>
        <dbReference type="ChEBI" id="CHEBI:29105"/>
    </cofactor>
</comment>
<dbReference type="Gene3D" id="2.60.40.1730">
    <property type="entry name" value="tricorn interacting facor f3 domain"/>
    <property type="match status" value="1"/>
</dbReference>
<evidence type="ECO:0000256" key="12">
    <source>
        <dbReference type="ARBA" id="ARBA00029811"/>
    </source>
</evidence>
<organism evidence="16 17">
    <name type="scientific">Streptantibioticus ferralitis</name>
    <dbReference type="NCBI Taxonomy" id="236510"/>
    <lineage>
        <taxon>Bacteria</taxon>
        <taxon>Bacillati</taxon>
        <taxon>Actinomycetota</taxon>
        <taxon>Actinomycetes</taxon>
        <taxon>Kitasatosporales</taxon>
        <taxon>Streptomycetaceae</taxon>
        <taxon>Streptantibioticus</taxon>
    </lineage>
</organism>
<dbReference type="InterPro" id="IPR014782">
    <property type="entry name" value="Peptidase_M1_dom"/>
</dbReference>
<keyword evidence="10" id="KW-0862">Zinc</keyword>